<protein>
    <submittedName>
        <fullName evidence="13">PAS domain S-box-containing protein/diguanylate cyclase (GGDEF) domain-containing protein</fullName>
    </submittedName>
</protein>
<evidence type="ECO:0000256" key="7">
    <source>
        <dbReference type="ARBA" id="ARBA00022840"/>
    </source>
</evidence>
<dbReference type="SUPFAM" id="SSF103190">
    <property type="entry name" value="Sensory domain-like"/>
    <property type="match status" value="1"/>
</dbReference>
<dbReference type="PANTHER" id="PTHR44757">
    <property type="entry name" value="DIGUANYLATE CYCLASE DGCP"/>
    <property type="match status" value="1"/>
</dbReference>
<feature type="domain" description="PAS" evidence="10">
    <location>
        <begin position="637"/>
        <end position="688"/>
    </location>
</feature>
<name>A0A1H6QDA9_9GAMM</name>
<keyword evidence="14" id="KW-1185">Reference proteome</keyword>
<evidence type="ECO:0000256" key="9">
    <source>
        <dbReference type="SAM" id="Phobius"/>
    </source>
</evidence>
<proteinExistence type="predicted"/>
<evidence type="ECO:0000259" key="10">
    <source>
        <dbReference type="PROSITE" id="PS50112"/>
    </source>
</evidence>
<feature type="domain" description="PAS" evidence="10">
    <location>
        <begin position="374"/>
        <end position="418"/>
    </location>
</feature>
<dbReference type="PANTHER" id="PTHR44757:SF2">
    <property type="entry name" value="BIOFILM ARCHITECTURE MAINTENANCE PROTEIN MBAA"/>
    <property type="match status" value="1"/>
</dbReference>
<sequence length="922" mass="104914">MKPSFLALSILLLMIFIGLGSISHHSRQQEWQREFASRHQAITKGAQSVLKMSESNMLELARVLASDPKIVQGLRQAYYLQQIVQSQPEIADAKERLGRIREHLIQYLGPRWSSMVQAHGLRQLHLHLAPNATSFVRVHAPERFGDDLIHIRPLLAELMQTGQPQVGFELGRIFGGIRGIVPIFDADQNGQSRLLGSIETGDSLESLINGLAETLNLHAAVLLDNNILLKLVWQHHLQASGKIIYNQQRLESISRGASVSELKSLLSEHTDKKLHSPEGHWQLVWIKKSPHLVSYLPIYSKILNQTSPQVIGHLVFWQDMSQYLSIQQGLQRQFWLLLGIGYLVSLALMGCGLYWLDSHLKKRIHQQAQELSEASRFAERLIEQSPDAIIVTDAQGMIERVNLRFTEITGHLGRHVIGVPITRILGGDIAGQTQKLAQALLQGLRWHSEMTLHHKEGHTYHAAMSFAPINDRHGRLQHFLCSLRDISESHQLREALILAKRQQDQLLANSPAVLYQLPLKDSQATAYISVNVKRLTGHNAEQVLSDIPKWWYEHLHPEEQPQLWQQSHWRHWSNDQHTRLYRLRHADGHYLWISDQIILIRNSQGHPEKLVGALLDVSQEIELRSRLESISRQNTLLLEAAGEGIYGVDAQGMTTFINAAALRLLGYQREQVLGKDAHQLFHANTTEEECPTRIAMRQRTTLHNQITQFRHAQGELLPVELTTSPLIDKDKVQGAVTVFSDISERLRIQSQLEHLALTDGLTELANRRHFMQLGQQELARVRRYQHPACLIMLDIDHFKRINDTFGHACGDIALKQLADAFRYNLRDTDIAARLGGEEFSLLLPDTQLEDAQQLAQRLRLYVEEMQVACCPENQDKQSFSFTISLGVTQLMPEDPRIDTSLSRADKALYTAKNQGRNRVICL</sequence>
<dbReference type="Gene3D" id="3.30.450.20">
    <property type="entry name" value="PAS domain"/>
    <property type="match status" value="3"/>
</dbReference>
<dbReference type="CDD" id="cd00130">
    <property type="entry name" value="PAS"/>
    <property type="match status" value="3"/>
</dbReference>
<evidence type="ECO:0000256" key="4">
    <source>
        <dbReference type="ARBA" id="ARBA00022679"/>
    </source>
</evidence>
<dbReference type="InterPro" id="IPR000700">
    <property type="entry name" value="PAS-assoc_C"/>
</dbReference>
<keyword evidence="9" id="KW-0812">Transmembrane</keyword>
<dbReference type="Gene3D" id="3.30.70.270">
    <property type="match status" value="1"/>
</dbReference>
<evidence type="ECO:0000256" key="1">
    <source>
        <dbReference type="ARBA" id="ARBA00001946"/>
    </source>
</evidence>
<dbReference type="InterPro" id="IPR000160">
    <property type="entry name" value="GGDEF_dom"/>
</dbReference>
<keyword evidence="4" id="KW-0808">Transferase</keyword>
<keyword evidence="8" id="KW-0902">Two-component regulatory system</keyword>
<dbReference type="Pfam" id="PF13426">
    <property type="entry name" value="PAS_9"/>
    <property type="match status" value="2"/>
</dbReference>
<keyword evidence="9" id="KW-1133">Transmembrane helix</keyword>
<evidence type="ECO:0000313" key="13">
    <source>
        <dbReference type="EMBL" id="SEI37490.1"/>
    </source>
</evidence>
<dbReference type="Pfam" id="PF08447">
    <property type="entry name" value="PAS_3"/>
    <property type="match status" value="1"/>
</dbReference>
<dbReference type="NCBIfam" id="TIGR00229">
    <property type="entry name" value="sensory_box"/>
    <property type="match status" value="2"/>
</dbReference>
<dbReference type="InterPro" id="IPR043128">
    <property type="entry name" value="Rev_trsase/Diguanyl_cyclase"/>
</dbReference>
<dbReference type="SUPFAM" id="SSF55073">
    <property type="entry name" value="Nucleotide cyclase"/>
    <property type="match status" value="1"/>
</dbReference>
<keyword evidence="5" id="KW-0547">Nucleotide-binding</keyword>
<evidence type="ECO:0000256" key="3">
    <source>
        <dbReference type="ARBA" id="ARBA00022553"/>
    </source>
</evidence>
<evidence type="ECO:0000259" key="11">
    <source>
        <dbReference type="PROSITE" id="PS50113"/>
    </source>
</evidence>
<dbReference type="PROSITE" id="PS50112">
    <property type="entry name" value="PAS"/>
    <property type="match status" value="2"/>
</dbReference>
<evidence type="ECO:0000256" key="8">
    <source>
        <dbReference type="ARBA" id="ARBA00023012"/>
    </source>
</evidence>
<feature type="domain" description="PAC" evidence="11">
    <location>
        <begin position="577"/>
        <end position="629"/>
    </location>
</feature>
<dbReference type="CDD" id="cd01949">
    <property type="entry name" value="GGDEF"/>
    <property type="match status" value="1"/>
</dbReference>
<dbReference type="NCBIfam" id="TIGR00254">
    <property type="entry name" value="GGDEF"/>
    <property type="match status" value="1"/>
</dbReference>
<dbReference type="InterPro" id="IPR035965">
    <property type="entry name" value="PAS-like_dom_sf"/>
</dbReference>
<keyword evidence="3" id="KW-0597">Phosphoprotein</keyword>
<dbReference type="GO" id="GO:0016020">
    <property type="term" value="C:membrane"/>
    <property type="evidence" value="ECO:0007669"/>
    <property type="project" value="UniProtKB-SubCell"/>
</dbReference>
<dbReference type="SMART" id="SM00086">
    <property type="entry name" value="PAC"/>
    <property type="match status" value="3"/>
</dbReference>
<dbReference type="Pfam" id="PF14827">
    <property type="entry name" value="dCache_3"/>
    <property type="match status" value="1"/>
</dbReference>
<dbReference type="STRING" id="64971.SAMN05421831_10150"/>
<dbReference type="RefSeq" id="WP_177166721.1">
    <property type="nucleotide sequence ID" value="NZ_FNYH01000001.1"/>
</dbReference>
<dbReference type="InterPro" id="IPR029151">
    <property type="entry name" value="Sensor-like_sf"/>
</dbReference>
<dbReference type="PROSITE" id="PS50113">
    <property type="entry name" value="PAC"/>
    <property type="match status" value="3"/>
</dbReference>
<dbReference type="InterPro" id="IPR029787">
    <property type="entry name" value="Nucleotide_cyclase"/>
</dbReference>
<dbReference type="EMBL" id="FNYH01000001">
    <property type="protein sequence ID" value="SEI37490.1"/>
    <property type="molecule type" value="Genomic_DNA"/>
</dbReference>
<dbReference type="GO" id="GO:0000160">
    <property type="term" value="P:phosphorelay signal transduction system"/>
    <property type="evidence" value="ECO:0007669"/>
    <property type="project" value="UniProtKB-KW"/>
</dbReference>
<keyword evidence="6" id="KW-0418">Kinase</keyword>
<dbReference type="PROSITE" id="PS50887">
    <property type="entry name" value="GGDEF"/>
    <property type="match status" value="1"/>
</dbReference>
<dbReference type="InterPro" id="IPR052155">
    <property type="entry name" value="Biofilm_reg_signaling"/>
</dbReference>
<accession>A0A1H6QDA9</accession>
<dbReference type="Proteomes" id="UP000242999">
    <property type="component" value="Unassembled WGS sequence"/>
</dbReference>
<gene>
    <name evidence="13" type="ORF">SAMN05421831_10150</name>
</gene>
<dbReference type="InterPro" id="IPR029150">
    <property type="entry name" value="dCache_3"/>
</dbReference>
<comment type="cofactor">
    <cofactor evidence="1">
        <name>Mg(2+)</name>
        <dbReference type="ChEBI" id="CHEBI:18420"/>
    </cofactor>
</comment>
<dbReference type="FunFam" id="3.30.70.270:FF:000001">
    <property type="entry name" value="Diguanylate cyclase domain protein"/>
    <property type="match status" value="1"/>
</dbReference>
<dbReference type="SMART" id="SM00091">
    <property type="entry name" value="PAS"/>
    <property type="match status" value="3"/>
</dbReference>
<dbReference type="InterPro" id="IPR000014">
    <property type="entry name" value="PAS"/>
</dbReference>
<evidence type="ECO:0000256" key="6">
    <source>
        <dbReference type="ARBA" id="ARBA00022777"/>
    </source>
</evidence>
<keyword evidence="7" id="KW-0067">ATP-binding</keyword>
<feature type="domain" description="PAC" evidence="11">
    <location>
        <begin position="700"/>
        <end position="754"/>
    </location>
</feature>
<dbReference type="GO" id="GO:0005524">
    <property type="term" value="F:ATP binding"/>
    <property type="evidence" value="ECO:0007669"/>
    <property type="project" value="UniProtKB-KW"/>
</dbReference>
<dbReference type="AlphaFoldDB" id="A0A1H6QDA9"/>
<feature type="domain" description="GGDEF" evidence="12">
    <location>
        <begin position="786"/>
        <end position="922"/>
    </location>
</feature>
<feature type="domain" description="PAC" evidence="11">
    <location>
        <begin position="446"/>
        <end position="498"/>
    </location>
</feature>
<dbReference type="InterPro" id="IPR013655">
    <property type="entry name" value="PAS_fold_3"/>
</dbReference>
<dbReference type="SUPFAM" id="SSF55785">
    <property type="entry name" value="PYP-like sensor domain (PAS domain)"/>
    <property type="match status" value="3"/>
</dbReference>
<comment type="subcellular location">
    <subcellularLocation>
        <location evidence="2">Membrane</location>
    </subcellularLocation>
</comment>
<dbReference type="GO" id="GO:0016301">
    <property type="term" value="F:kinase activity"/>
    <property type="evidence" value="ECO:0007669"/>
    <property type="project" value="UniProtKB-KW"/>
</dbReference>
<dbReference type="InterPro" id="IPR001610">
    <property type="entry name" value="PAC"/>
</dbReference>
<feature type="transmembrane region" description="Helical" evidence="9">
    <location>
        <begin position="334"/>
        <end position="356"/>
    </location>
</feature>
<reference evidence="14" key="1">
    <citation type="submission" date="2016-10" db="EMBL/GenBank/DDBJ databases">
        <authorList>
            <person name="Varghese N."/>
            <person name="Submissions S."/>
        </authorList>
    </citation>
    <scope>NUCLEOTIDE SEQUENCE [LARGE SCALE GENOMIC DNA]</scope>
    <source>
        <strain evidence="14">DSM 7165</strain>
    </source>
</reference>
<evidence type="ECO:0000256" key="2">
    <source>
        <dbReference type="ARBA" id="ARBA00004370"/>
    </source>
</evidence>
<evidence type="ECO:0000256" key="5">
    <source>
        <dbReference type="ARBA" id="ARBA00022741"/>
    </source>
</evidence>
<organism evidence="13 14">
    <name type="scientific">Allopseudospirillum japonicum</name>
    <dbReference type="NCBI Taxonomy" id="64971"/>
    <lineage>
        <taxon>Bacteria</taxon>
        <taxon>Pseudomonadati</taxon>
        <taxon>Pseudomonadota</taxon>
        <taxon>Gammaproteobacteria</taxon>
        <taxon>Oceanospirillales</taxon>
        <taxon>Oceanospirillaceae</taxon>
        <taxon>Allopseudospirillum</taxon>
    </lineage>
</organism>
<evidence type="ECO:0000259" key="12">
    <source>
        <dbReference type="PROSITE" id="PS50887"/>
    </source>
</evidence>
<evidence type="ECO:0000313" key="14">
    <source>
        <dbReference type="Proteomes" id="UP000242999"/>
    </source>
</evidence>
<keyword evidence="9" id="KW-0472">Membrane</keyword>
<dbReference type="SMART" id="SM00267">
    <property type="entry name" value="GGDEF"/>
    <property type="match status" value="1"/>
</dbReference>
<dbReference type="Pfam" id="PF00990">
    <property type="entry name" value="GGDEF"/>
    <property type="match status" value="1"/>
</dbReference>